<evidence type="ECO:0000313" key="2">
    <source>
        <dbReference type="Proteomes" id="UP000027665"/>
    </source>
</evidence>
<dbReference type="STRING" id="2754.EH55_00210"/>
<sequence length="178" mass="20349">MLSSLWSLHRICYTLGKISLIAANQALVNWLFDNVKDTSPCVVYGLIPPYVPHVSNGYFSVLSDNIKSLPDKLNAFTLNEFGQRYTTEHFYTGISDLSYSSTFNKQEVEATLKENMLFWGRLYDLPVDAIEQISMPCINIGPWGKDFHKMTERVLKEDLYVRTPQIIAEAIRLVLSFS</sequence>
<dbReference type="AlphaFoldDB" id="A0A073ITQ6"/>
<evidence type="ECO:0000313" key="1">
    <source>
        <dbReference type="EMBL" id="KEJ92866.1"/>
    </source>
</evidence>
<keyword evidence="2" id="KW-1185">Reference proteome</keyword>
<dbReference type="RefSeq" id="WP_037974847.1">
    <property type="nucleotide sequence ID" value="NZ_JMKI01000012.1"/>
</dbReference>
<dbReference type="eggNOG" id="COG4187">
    <property type="taxonomic scope" value="Bacteria"/>
</dbReference>
<organism evidence="1 2">
    <name type="scientific">Synergistes jonesii</name>
    <dbReference type="NCBI Taxonomy" id="2754"/>
    <lineage>
        <taxon>Bacteria</taxon>
        <taxon>Thermotogati</taxon>
        <taxon>Synergistota</taxon>
        <taxon>Synergistia</taxon>
        <taxon>Synergistales</taxon>
        <taxon>Synergistaceae</taxon>
        <taxon>Synergistes</taxon>
    </lineage>
</organism>
<name>A0A073ITQ6_9BACT</name>
<dbReference type="EMBL" id="JMKI01000012">
    <property type="protein sequence ID" value="KEJ92866.1"/>
    <property type="molecule type" value="Genomic_DNA"/>
</dbReference>
<comment type="caution">
    <text evidence="1">The sequence shown here is derived from an EMBL/GenBank/DDBJ whole genome shotgun (WGS) entry which is preliminary data.</text>
</comment>
<protein>
    <submittedName>
        <fullName evidence="1">Uncharacterized protein</fullName>
    </submittedName>
</protein>
<dbReference type="GeneID" id="90982985"/>
<dbReference type="OrthoDB" id="9815360at2"/>
<gene>
    <name evidence="1" type="ORF">EH55_00210</name>
</gene>
<proteinExistence type="predicted"/>
<reference evidence="1 2" key="1">
    <citation type="submission" date="2014-04" db="EMBL/GenBank/DDBJ databases">
        <title>Draft Genome Sequence of Synergistes jonesii.</title>
        <authorList>
            <person name="Coil D.A."/>
            <person name="Eisen J.A."/>
            <person name="Holland-Moritz H.E."/>
        </authorList>
    </citation>
    <scope>NUCLEOTIDE SEQUENCE [LARGE SCALE GENOMIC DNA]</scope>
    <source>
        <strain evidence="1 2">78-1</strain>
    </source>
</reference>
<dbReference type="Proteomes" id="UP000027665">
    <property type="component" value="Unassembled WGS sequence"/>
</dbReference>
<accession>A0A073ITQ6</accession>